<dbReference type="EMBL" id="JAUEDM010000004">
    <property type="protein sequence ID" value="KAK3318173.1"/>
    <property type="molecule type" value="Genomic_DNA"/>
</dbReference>
<evidence type="ECO:0000256" key="1">
    <source>
        <dbReference type="ARBA" id="ARBA00001936"/>
    </source>
</evidence>
<dbReference type="GO" id="GO:0005737">
    <property type="term" value="C:cytoplasm"/>
    <property type="evidence" value="ECO:0007669"/>
    <property type="project" value="InterPro"/>
</dbReference>
<evidence type="ECO:0000256" key="4">
    <source>
        <dbReference type="ARBA" id="ARBA00023211"/>
    </source>
</evidence>
<dbReference type="SUPFAM" id="SSF64182">
    <property type="entry name" value="DHH phosphoesterases"/>
    <property type="match status" value="1"/>
</dbReference>
<proteinExistence type="predicted"/>
<evidence type="ECO:0000313" key="7">
    <source>
        <dbReference type="Proteomes" id="UP001283341"/>
    </source>
</evidence>
<dbReference type="PANTHER" id="PTHR12112">
    <property type="entry name" value="BNIP - RELATED"/>
    <property type="match status" value="1"/>
</dbReference>
<reference evidence="6" key="2">
    <citation type="submission" date="2023-06" db="EMBL/GenBank/DDBJ databases">
        <authorList>
            <consortium name="Lawrence Berkeley National Laboratory"/>
            <person name="Haridas S."/>
            <person name="Hensen N."/>
            <person name="Bonometti L."/>
            <person name="Westerberg I."/>
            <person name="Brannstrom I.O."/>
            <person name="Guillou S."/>
            <person name="Cros-Aarteil S."/>
            <person name="Calhoun S."/>
            <person name="Kuo A."/>
            <person name="Mondo S."/>
            <person name="Pangilinan J."/>
            <person name="Riley R."/>
            <person name="Labutti K."/>
            <person name="Andreopoulos B."/>
            <person name="Lipzen A."/>
            <person name="Chen C."/>
            <person name="Yanf M."/>
            <person name="Daum C."/>
            <person name="Ng V."/>
            <person name="Clum A."/>
            <person name="Steindorff A."/>
            <person name="Ohm R."/>
            <person name="Martin F."/>
            <person name="Silar P."/>
            <person name="Natvig D."/>
            <person name="Lalanne C."/>
            <person name="Gautier V."/>
            <person name="Ament-Velasquez S.L."/>
            <person name="Kruys A."/>
            <person name="Hutchinson M.I."/>
            <person name="Powell A.J."/>
            <person name="Barry K."/>
            <person name="Miller A.N."/>
            <person name="Grigoriev I.V."/>
            <person name="Debuchy R."/>
            <person name="Gladieux P."/>
            <person name="Thoren M.H."/>
            <person name="Johannesson H."/>
        </authorList>
    </citation>
    <scope>NUCLEOTIDE SEQUENCE</scope>
    <source>
        <strain evidence="6">CBS 118394</strain>
    </source>
</reference>
<reference evidence="6" key="1">
    <citation type="journal article" date="2023" name="Mol. Phylogenet. Evol.">
        <title>Genome-scale phylogeny and comparative genomics of the fungal order Sordariales.</title>
        <authorList>
            <person name="Hensen N."/>
            <person name="Bonometti L."/>
            <person name="Westerberg I."/>
            <person name="Brannstrom I.O."/>
            <person name="Guillou S."/>
            <person name="Cros-Aarteil S."/>
            <person name="Calhoun S."/>
            <person name="Haridas S."/>
            <person name="Kuo A."/>
            <person name="Mondo S."/>
            <person name="Pangilinan J."/>
            <person name="Riley R."/>
            <person name="LaButti K."/>
            <person name="Andreopoulos B."/>
            <person name="Lipzen A."/>
            <person name="Chen C."/>
            <person name="Yan M."/>
            <person name="Daum C."/>
            <person name="Ng V."/>
            <person name="Clum A."/>
            <person name="Steindorff A."/>
            <person name="Ohm R.A."/>
            <person name="Martin F."/>
            <person name="Silar P."/>
            <person name="Natvig D.O."/>
            <person name="Lalanne C."/>
            <person name="Gautier V."/>
            <person name="Ament-Velasquez S.L."/>
            <person name="Kruys A."/>
            <person name="Hutchinson M.I."/>
            <person name="Powell A.J."/>
            <person name="Barry K."/>
            <person name="Miller A.N."/>
            <person name="Grigoriev I.V."/>
            <person name="Debuchy R."/>
            <person name="Gladieux P."/>
            <person name="Hiltunen Thoren M."/>
            <person name="Johannesson H."/>
        </authorList>
    </citation>
    <scope>NUCLEOTIDE SEQUENCE</scope>
    <source>
        <strain evidence="6">CBS 118394</strain>
    </source>
</reference>
<accession>A0AAE0I3Z8</accession>
<dbReference type="Gene3D" id="3.90.1640.10">
    <property type="entry name" value="inorganic pyrophosphatase (n-terminal core)"/>
    <property type="match status" value="1"/>
</dbReference>
<feature type="domain" description="DHHA2" evidence="5">
    <location>
        <begin position="246"/>
        <end position="402"/>
    </location>
</feature>
<dbReference type="InterPro" id="IPR001667">
    <property type="entry name" value="DDH_dom"/>
</dbReference>
<keyword evidence="2" id="KW-0479">Metal-binding</keyword>
<evidence type="ECO:0000256" key="2">
    <source>
        <dbReference type="ARBA" id="ARBA00022723"/>
    </source>
</evidence>
<dbReference type="GO" id="GO:0046872">
    <property type="term" value="F:metal ion binding"/>
    <property type="evidence" value="ECO:0007669"/>
    <property type="project" value="UniProtKB-KW"/>
</dbReference>
<comment type="caution">
    <text evidence="6">The sequence shown here is derived from an EMBL/GenBank/DDBJ whole genome shotgun (WGS) entry which is preliminary data.</text>
</comment>
<keyword evidence="4" id="KW-0464">Manganese</keyword>
<gene>
    <name evidence="6" type="ORF">B0H66DRAFT_476137</name>
</gene>
<dbReference type="Pfam" id="PF01368">
    <property type="entry name" value="DHH"/>
    <property type="match status" value="1"/>
</dbReference>
<organism evidence="6 7">
    <name type="scientific">Apodospora peruviana</name>
    <dbReference type="NCBI Taxonomy" id="516989"/>
    <lineage>
        <taxon>Eukaryota</taxon>
        <taxon>Fungi</taxon>
        <taxon>Dikarya</taxon>
        <taxon>Ascomycota</taxon>
        <taxon>Pezizomycotina</taxon>
        <taxon>Sordariomycetes</taxon>
        <taxon>Sordariomycetidae</taxon>
        <taxon>Sordariales</taxon>
        <taxon>Lasiosphaeriaceae</taxon>
        <taxon>Apodospora</taxon>
    </lineage>
</organism>
<dbReference type="AlphaFoldDB" id="A0AAE0I3Z8"/>
<evidence type="ECO:0000259" key="5">
    <source>
        <dbReference type="SMART" id="SM01131"/>
    </source>
</evidence>
<evidence type="ECO:0000313" key="6">
    <source>
        <dbReference type="EMBL" id="KAK3318173.1"/>
    </source>
</evidence>
<evidence type="ECO:0000256" key="3">
    <source>
        <dbReference type="ARBA" id="ARBA00022801"/>
    </source>
</evidence>
<dbReference type="InterPro" id="IPR038763">
    <property type="entry name" value="DHH_sf"/>
</dbReference>
<dbReference type="Gene3D" id="3.10.310.20">
    <property type="entry name" value="DHHA2 domain"/>
    <property type="match status" value="1"/>
</dbReference>
<dbReference type="GO" id="GO:0004309">
    <property type="term" value="F:exopolyphosphatase activity"/>
    <property type="evidence" value="ECO:0007669"/>
    <property type="project" value="TreeGrafter"/>
</dbReference>
<keyword evidence="7" id="KW-1185">Reference proteome</keyword>
<name>A0AAE0I3Z8_9PEZI</name>
<dbReference type="Pfam" id="PF02833">
    <property type="entry name" value="DHHA2"/>
    <property type="match status" value="1"/>
</dbReference>
<dbReference type="PANTHER" id="PTHR12112:SF39">
    <property type="entry name" value="EG:152A3.5 PROTEIN (FBGN0003116_PN PROTEIN)"/>
    <property type="match status" value="1"/>
</dbReference>
<dbReference type="InterPro" id="IPR004097">
    <property type="entry name" value="DHHA2"/>
</dbReference>
<protein>
    <recommendedName>
        <fullName evidence="5">DHHA2 domain-containing protein</fullName>
    </recommendedName>
</protein>
<comment type="cofactor">
    <cofactor evidence="1">
        <name>Mn(2+)</name>
        <dbReference type="ChEBI" id="CHEBI:29035"/>
    </cofactor>
</comment>
<keyword evidence="3" id="KW-0378">Hydrolase</keyword>
<dbReference type="SMART" id="SM01131">
    <property type="entry name" value="DHHA2"/>
    <property type="match status" value="1"/>
</dbReference>
<dbReference type="Proteomes" id="UP001283341">
    <property type="component" value="Unassembled WGS sequence"/>
</dbReference>
<dbReference type="InterPro" id="IPR038222">
    <property type="entry name" value="DHHA2_dom_sf"/>
</dbReference>
<sequence>MFPPPRASLQVFLTTAKKALSAPPAQRPHPLTFVIGNESADLDSLCSAVVLAYFRTHIPPYTLHIPLSNLPRSDLALRPELDAVLRPAGLSKDDLVTLTDLPKDGGLRPENTRWLLVDHNAPAAGELIGQLLATENAYIIGCVDHHADEGKVPHDLAGNDGPRVIEKSGSCMSLVVDHCRETWERLSSDAAGELDAQIAHVALGPILIDTNNLTSKDKTTDWDVEAVKFAESKLQRQQSCNRKGYFDEITRLKQDISGMSYRDIWRKDYKQWRDGDLSLGMSSVVQGFGYLIEEIGDKMELLRELKKWAEEQKVDIAVVMTAFSTPGQDGGFKRELLVWALNEDAAMVAEEFVEENGKKLGLESWKSGELDETTNGSWRMCWTQGRVENSRKQVAPLLREAMKSSSKL</sequence>